<dbReference type="AlphaFoldDB" id="A0A011QFH5"/>
<reference evidence="2 3" key="1">
    <citation type="submission" date="2014-02" db="EMBL/GenBank/DDBJ databases">
        <title>Expanding our view of genomic diversity in Candidatus Accumulibacter clades.</title>
        <authorList>
            <person name="Skennerton C.T."/>
            <person name="Barr J.J."/>
            <person name="Slater F.R."/>
            <person name="Bond P.L."/>
            <person name="Tyson G.W."/>
        </authorList>
    </citation>
    <scope>NUCLEOTIDE SEQUENCE [LARGE SCALE GENOMIC DNA]</scope>
    <source>
        <strain evidence="3">BA-92</strain>
    </source>
</reference>
<dbReference type="InterPro" id="IPR003673">
    <property type="entry name" value="CoA-Trfase_fam_III"/>
</dbReference>
<dbReference type="InterPro" id="IPR044855">
    <property type="entry name" value="CoA-Trfase_III_dom3_sf"/>
</dbReference>
<keyword evidence="1 2" id="KW-0808">Transferase</keyword>
<evidence type="ECO:0000256" key="1">
    <source>
        <dbReference type="ARBA" id="ARBA00022679"/>
    </source>
</evidence>
<dbReference type="SUPFAM" id="SSF89796">
    <property type="entry name" value="CoA-transferase family III (CaiB/BaiF)"/>
    <property type="match status" value="1"/>
</dbReference>
<dbReference type="PATRIC" id="fig|1454003.3.peg.3808"/>
<dbReference type="Pfam" id="PF02515">
    <property type="entry name" value="CoA_transf_3"/>
    <property type="match status" value="1"/>
</dbReference>
<evidence type="ECO:0000313" key="3">
    <source>
        <dbReference type="Proteomes" id="UP000021816"/>
    </source>
</evidence>
<dbReference type="InterPro" id="IPR050509">
    <property type="entry name" value="CoA-transferase_III"/>
</dbReference>
<gene>
    <name evidence="2" type="primary">frc_4</name>
    <name evidence="2" type="ORF">AW10_03748</name>
</gene>
<dbReference type="Proteomes" id="UP000021816">
    <property type="component" value="Unassembled WGS sequence"/>
</dbReference>
<dbReference type="PANTHER" id="PTHR48228:SF6">
    <property type="entry name" value="L-CARNITINE COA-TRANSFERASE"/>
    <property type="match status" value="1"/>
</dbReference>
<dbReference type="GO" id="GO:0033608">
    <property type="term" value="F:formyl-CoA transferase activity"/>
    <property type="evidence" value="ECO:0007669"/>
    <property type="project" value="UniProtKB-EC"/>
</dbReference>
<evidence type="ECO:0000313" key="2">
    <source>
        <dbReference type="EMBL" id="EXI77559.1"/>
    </source>
</evidence>
<dbReference type="EMBL" id="JEMX01000097">
    <property type="protein sequence ID" value="EXI77559.1"/>
    <property type="molecule type" value="Genomic_DNA"/>
</dbReference>
<dbReference type="STRING" id="1454003.AW10_03748"/>
<dbReference type="Gene3D" id="3.30.1540.10">
    <property type="entry name" value="formyl-coa transferase, domain 3"/>
    <property type="match status" value="1"/>
</dbReference>
<proteinExistence type="predicted"/>
<accession>A0A011QFH5</accession>
<dbReference type="Gene3D" id="3.40.50.10540">
    <property type="entry name" value="Crotonobetainyl-coa:carnitine coa-transferase, domain 1"/>
    <property type="match status" value="1"/>
</dbReference>
<dbReference type="InterPro" id="IPR023606">
    <property type="entry name" value="CoA-Trfase_III_dom_1_sf"/>
</dbReference>
<organism evidence="2 3">
    <name type="scientific">Candidatus Accumulibacter appositus</name>
    <dbReference type="NCBI Taxonomy" id="1454003"/>
    <lineage>
        <taxon>Bacteria</taxon>
        <taxon>Pseudomonadati</taxon>
        <taxon>Pseudomonadota</taxon>
        <taxon>Betaproteobacteria</taxon>
        <taxon>Candidatus Accumulibacter</taxon>
    </lineage>
</organism>
<dbReference type="EC" id="2.8.3.16" evidence="2"/>
<comment type="caution">
    <text evidence="2">The sequence shown here is derived from an EMBL/GenBank/DDBJ whole genome shotgun (WGS) entry which is preliminary data.</text>
</comment>
<name>A0A011QFH5_9PROT</name>
<sequence length="410" mass="43906">MTTLAKPLTGLKVIELGSLIAGPFAARIMAEFGAEVIKIESPAGGDPLRKWRKLYQGTSLWWYVQSRNKKSLTINLKHPAGREIVHQLVAEADIVVENFRPGVLEKLGLGWETLSAINPGLVMLRLSGFGQSGPMAQQPGFGAIGESMGGLRYVTGFADRPPVKTGISIGDSIAALWGVIGTLMALRHKELNGGQGQVVDVALYEAVFAMMESLLPEFDVFGFVRERTGNIMPGITPSNTHATQDGKHVAIGANGDAIFKRLMRLIGRDDLANDAQLADNAGRDARRDEIYALIDAWVEAHDEAAVLHALAAAEVPAARVYSAADIVADPQYLARQMIETATLPDGQPFKIPGIVPKLSETPGSTEWLGPALGEHTEETLQRLGYAAEAIRALCDAGTVSLGASRSPRES</sequence>
<protein>
    <submittedName>
        <fullName evidence="2">Formyl-coenzyme A transferase</fullName>
        <ecNumber evidence="2">2.8.3.16</ecNumber>
    </submittedName>
</protein>
<dbReference type="PANTHER" id="PTHR48228">
    <property type="entry name" value="SUCCINYL-COA--D-CITRAMALATE COA-TRANSFERASE"/>
    <property type="match status" value="1"/>
</dbReference>